<organism evidence="2">
    <name type="scientific">Fagus sylvatica</name>
    <name type="common">Beechnut</name>
    <dbReference type="NCBI Taxonomy" id="28930"/>
    <lineage>
        <taxon>Eukaryota</taxon>
        <taxon>Viridiplantae</taxon>
        <taxon>Streptophyta</taxon>
        <taxon>Embryophyta</taxon>
        <taxon>Tracheophyta</taxon>
        <taxon>Spermatophyta</taxon>
        <taxon>Magnoliopsida</taxon>
        <taxon>eudicotyledons</taxon>
        <taxon>Gunneridae</taxon>
        <taxon>Pentapetalae</taxon>
        <taxon>rosids</taxon>
        <taxon>fabids</taxon>
        <taxon>Fagales</taxon>
        <taxon>Fagaceae</taxon>
        <taxon>Fagus</taxon>
    </lineage>
</organism>
<sequence length="238" mass="26586">MPAPLTDSFPHDSTLVYVPSPSYCPPILSRKPTSPPVPSRKSTRTSKPLRYSMQSSEEATGLERPFVEDEVIGVVHGFVGDKALGLDGFPMAFFQSYDTIIFCDADPSKIEHLGCVLTWFEAISGLKINLGKSEMVPVGDVPNMEELACILGCKRALRASLPMKYLGLPLGANSRRQPYGIRLLKKWLKDLQVAYRLEKLQRDFLWGGLGEEFKYYLVSGYGAMEPSRKLYGDEWKVA</sequence>
<reference evidence="2" key="1">
    <citation type="submission" date="2018-02" db="EMBL/GenBank/DDBJ databases">
        <authorList>
            <person name="Cohen D.B."/>
            <person name="Kent A.D."/>
        </authorList>
    </citation>
    <scope>NUCLEOTIDE SEQUENCE</scope>
</reference>
<gene>
    <name evidence="2" type="ORF">FSB_LOCUS49049</name>
</gene>
<feature type="region of interest" description="Disordered" evidence="1">
    <location>
        <begin position="27"/>
        <end position="57"/>
    </location>
</feature>
<proteinExistence type="predicted"/>
<dbReference type="EMBL" id="OIVN01005157">
    <property type="protein sequence ID" value="SPD21167.1"/>
    <property type="molecule type" value="Genomic_DNA"/>
</dbReference>
<evidence type="ECO:0008006" key="3">
    <source>
        <dbReference type="Google" id="ProtNLM"/>
    </source>
</evidence>
<evidence type="ECO:0000256" key="1">
    <source>
        <dbReference type="SAM" id="MobiDB-lite"/>
    </source>
</evidence>
<name>A0A2N9I548_FAGSY</name>
<dbReference type="AlphaFoldDB" id="A0A2N9I548"/>
<accession>A0A2N9I548</accession>
<dbReference type="PANTHER" id="PTHR33116">
    <property type="entry name" value="REVERSE TRANSCRIPTASE ZINC-BINDING DOMAIN-CONTAINING PROTEIN-RELATED-RELATED"/>
    <property type="match status" value="1"/>
</dbReference>
<dbReference type="PANTHER" id="PTHR33116:SF78">
    <property type="entry name" value="OS12G0587133 PROTEIN"/>
    <property type="match status" value="1"/>
</dbReference>
<evidence type="ECO:0000313" key="2">
    <source>
        <dbReference type="EMBL" id="SPD21167.1"/>
    </source>
</evidence>
<protein>
    <recommendedName>
        <fullName evidence="3">Reverse transcriptase domain-containing protein</fullName>
    </recommendedName>
</protein>